<dbReference type="SUPFAM" id="SSF158702">
    <property type="entry name" value="Sec63 N-terminal domain-like"/>
    <property type="match status" value="1"/>
</dbReference>
<dbReference type="Gene3D" id="1.10.150.20">
    <property type="entry name" value="5' to 3' exonuclease, C-terminal subdomain"/>
    <property type="match status" value="1"/>
</dbReference>
<sequence length="100" mass="11200">MGRGDDASEEEMPWMELTSLPGIGEKKAARIREQGIRNIRELAAADLRLACACTGNSRKRDATKTFLRWQDAARARLLWDDDDDDNVNDEILSFLGATFG</sequence>
<dbReference type="AlphaFoldDB" id="A0AAD7UMX5"/>
<evidence type="ECO:0000313" key="1">
    <source>
        <dbReference type="EMBL" id="KAJ8613262.1"/>
    </source>
</evidence>
<keyword evidence="2" id="KW-1185">Reference proteome</keyword>
<dbReference type="Proteomes" id="UP001230188">
    <property type="component" value="Unassembled WGS sequence"/>
</dbReference>
<reference evidence="1" key="1">
    <citation type="submission" date="2023-01" db="EMBL/GenBank/DDBJ databases">
        <title>Metagenome sequencing of chrysophaentin producing Chrysophaeum taylorii.</title>
        <authorList>
            <person name="Davison J."/>
            <person name="Bewley C."/>
        </authorList>
    </citation>
    <scope>NUCLEOTIDE SEQUENCE</scope>
    <source>
        <strain evidence="1">NIES-1699</strain>
    </source>
</reference>
<evidence type="ECO:0000313" key="2">
    <source>
        <dbReference type="Proteomes" id="UP001230188"/>
    </source>
</evidence>
<proteinExistence type="predicted"/>
<dbReference type="EMBL" id="JAQMWT010000034">
    <property type="protein sequence ID" value="KAJ8613262.1"/>
    <property type="molecule type" value="Genomic_DNA"/>
</dbReference>
<comment type="caution">
    <text evidence="1">The sequence shown here is derived from an EMBL/GenBank/DDBJ whole genome shotgun (WGS) entry which is preliminary data.</text>
</comment>
<protein>
    <submittedName>
        <fullName evidence="1">Uncharacterized protein</fullName>
    </submittedName>
</protein>
<name>A0AAD7UMX5_9STRA</name>
<accession>A0AAD7UMX5</accession>
<gene>
    <name evidence="1" type="ORF">CTAYLR_004548</name>
</gene>
<dbReference type="Pfam" id="PF14520">
    <property type="entry name" value="HHH_5"/>
    <property type="match status" value="1"/>
</dbReference>
<organism evidence="1 2">
    <name type="scientific">Chrysophaeum taylorii</name>
    <dbReference type="NCBI Taxonomy" id="2483200"/>
    <lineage>
        <taxon>Eukaryota</taxon>
        <taxon>Sar</taxon>
        <taxon>Stramenopiles</taxon>
        <taxon>Ochrophyta</taxon>
        <taxon>Pelagophyceae</taxon>
        <taxon>Pelagomonadales</taxon>
        <taxon>Pelagomonadaceae</taxon>
        <taxon>Chrysophaeum</taxon>
    </lineage>
</organism>